<dbReference type="EMBL" id="PJKA01000013">
    <property type="protein sequence ID" value="PNC17136.1"/>
    <property type="molecule type" value="Genomic_DNA"/>
</dbReference>
<name>A0A2N8HB85_9BACT</name>
<accession>A0A2N8HB85</accession>
<comment type="caution">
    <text evidence="1">The sequence shown here is derived from an EMBL/GenBank/DDBJ whole genome shotgun (WGS) entry which is preliminary data.</text>
</comment>
<evidence type="ECO:0000313" key="2">
    <source>
        <dbReference type="Proteomes" id="UP000236000"/>
    </source>
</evidence>
<sequence length="184" mass="19896">MFAGVALAAACAVQAGEYGASAVQAARELSGAVKTGDMMWMIEKMYAPMKKQLVSSFPGGEAAFMTTMREKMQAAAAVMKERGMVVETYEIGNPTAEHLVKNGDEVLVVLPTRMVISMKRPDGVPVKIENTGVLVLVKDLKDKGPWTFIDASKMNANALRSMFYDLPEKVNLPPVSSRQLPVGQ</sequence>
<gene>
    <name evidence="1" type="ORF">CXU22_10930</name>
</gene>
<dbReference type="Proteomes" id="UP000236000">
    <property type="component" value="Unassembled WGS sequence"/>
</dbReference>
<evidence type="ECO:0000313" key="1">
    <source>
        <dbReference type="EMBL" id="PNC17136.1"/>
    </source>
</evidence>
<organism evidence="1 2">
    <name type="scientific">Akkermansia muciniphila</name>
    <dbReference type="NCBI Taxonomy" id="239935"/>
    <lineage>
        <taxon>Bacteria</taxon>
        <taxon>Pseudomonadati</taxon>
        <taxon>Verrucomicrobiota</taxon>
        <taxon>Verrucomicrobiia</taxon>
        <taxon>Verrucomicrobiales</taxon>
        <taxon>Akkermansiaceae</taxon>
        <taxon>Akkermansia</taxon>
    </lineage>
</organism>
<proteinExistence type="predicted"/>
<protein>
    <submittedName>
        <fullName evidence="1">Uncharacterized protein</fullName>
    </submittedName>
</protein>
<dbReference type="AlphaFoldDB" id="A0A2N8HB85"/>
<reference evidence="1 2" key="1">
    <citation type="journal article" date="2017" name="BMC Genomics">
        <title>Genome sequencing of 39 Akkermansia muciniphila isolates reveals its population structure, genomic and functional diverisity, and global distribution in mammalian gut microbiotas.</title>
        <authorList>
            <person name="Guo X."/>
            <person name="Li S."/>
            <person name="Zhang J."/>
            <person name="Wu F."/>
            <person name="Li X."/>
            <person name="Wu D."/>
            <person name="Zhang M."/>
            <person name="Ou Z."/>
            <person name="Jie Z."/>
            <person name="Yan Q."/>
            <person name="Li P."/>
            <person name="Yi J."/>
            <person name="Peng Y."/>
        </authorList>
    </citation>
    <scope>NUCLEOTIDE SEQUENCE [LARGE SCALE GENOMIC DNA]</scope>
    <source>
        <strain evidence="1 2">GP24</strain>
    </source>
</reference>